<accession>A0A9W9CIU3</accession>
<dbReference type="InterPro" id="IPR000719">
    <property type="entry name" value="Prot_kinase_dom"/>
</dbReference>
<dbReference type="EMBL" id="JAPEUY010000017">
    <property type="protein sequence ID" value="KAJ4364695.1"/>
    <property type="molecule type" value="Genomic_DNA"/>
</dbReference>
<dbReference type="GO" id="GO:0044773">
    <property type="term" value="P:mitotic DNA damage checkpoint signaling"/>
    <property type="evidence" value="ECO:0007669"/>
    <property type="project" value="TreeGrafter"/>
</dbReference>
<evidence type="ECO:0000313" key="3">
    <source>
        <dbReference type="Proteomes" id="UP001140560"/>
    </source>
</evidence>
<dbReference type="AlphaFoldDB" id="A0A9W9CIU3"/>
<proteinExistence type="predicted"/>
<gene>
    <name evidence="2" type="ORF">N0V83_009292</name>
</gene>
<dbReference type="GO" id="GO:0005634">
    <property type="term" value="C:nucleus"/>
    <property type="evidence" value="ECO:0007669"/>
    <property type="project" value="TreeGrafter"/>
</dbReference>
<dbReference type="GO" id="GO:0004674">
    <property type="term" value="F:protein serine/threonine kinase activity"/>
    <property type="evidence" value="ECO:0007669"/>
    <property type="project" value="TreeGrafter"/>
</dbReference>
<evidence type="ECO:0000313" key="2">
    <source>
        <dbReference type="EMBL" id="KAJ4364695.1"/>
    </source>
</evidence>
<feature type="domain" description="Protein kinase" evidence="1">
    <location>
        <begin position="356"/>
        <end position="675"/>
    </location>
</feature>
<dbReference type="Pfam" id="PF14441">
    <property type="entry name" value="OTT_1508_deam"/>
    <property type="match status" value="1"/>
</dbReference>
<dbReference type="PROSITE" id="PS50011">
    <property type="entry name" value="PROTEIN_KINASE_DOM"/>
    <property type="match status" value="1"/>
</dbReference>
<dbReference type="Pfam" id="PF00069">
    <property type="entry name" value="Pkinase"/>
    <property type="match status" value="1"/>
</dbReference>
<dbReference type="SMART" id="SM00220">
    <property type="entry name" value="S_TKc"/>
    <property type="match status" value="1"/>
</dbReference>
<protein>
    <recommendedName>
        <fullName evidence="1">Protein kinase domain-containing protein</fullName>
    </recommendedName>
</protein>
<dbReference type="OrthoDB" id="4062651at2759"/>
<dbReference type="InterPro" id="IPR011009">
    <property type="entry name" value="Kinase-like_dom_sf"/>
</dbReference>
<dbReference type="SUPFAM" id="SSF56112">
    <property type="entry name" value="Protein kinase-like (PK-like)"/>
    <property type="match status" value="1"/>
</dbReference>
<dbReference type="CDD" id="cd00180">
    <property type="entry name" value="PKc"/>
    <property type="match status" value="1"/>
</dbReference>
<keyword evidence="3" id="KW-1185">Reference proteome</keyword>
<dbReference type="Gene3D" id="1.10.510.10">
    <property type="entry name" value="Transferase(Phosphotransferase) domain 1"/>
    <property type="match status" value="1"/>
</dbReference>
<reference evidence="2" key="1">
    <citation type="submission" date="2022-10" db="EMBL/GenBank/DDBJ databases">
        <title>Tapping the CABI collections for fungal endophytes: first genome assemblies for Collariella, Neodidymelliopsis, Ascochyta clinopodiicola, Didymella pomorum, Didymosphaeria variabile, Neocosmospora piperis and Neocucurbitaria cava.</title>
        <authorList>
            <person name="Hill R."/>
        </authorList>
    </citation>
    <scope>NUCLEOTIDE SEQUENCE</scope>
    <source>
        <strain evidence="2">IMI 356814</strain>
    </source>
</reference>
<sequence>MAARVDSAGDRIYSLEVPVTEDQIWSDPRLDKAKFFAALYHLQGPKNGWSRQDIANQDLDYHAKLQAWFDSNGSDEHFDYISNFWQDRTHYYARHSRRLWPCIEGAKNEIANYFQSSSKDFDQVRFDKDWGAMKALAGYINNSWEKQSHLKSWERSFYIKFYNFWSRQPESPHQDYPRPIPREGCDNKEEAKVKNFCKCLKYMEMLGMPWSIWRSMQGFIDLKEDNAVQILLVKTSIQDKDRPSSIGIHSALEKWRDDSQTPVDVAKALTKSKNQFLWDGTTDYFHCELQLYLLSYHIDKGESMHKFIGCSKLSCQMCWQILQNAEYRTRASHHQVSPNCAFPFPRPKDESTRNFEKLLELFQKIQLDLITYVRDHGDGKFSSWRPLFNTEPAQDIDYHLKMVEREIGILRGLKHSNILTLVEEFFDEQRPHMIHLVTQPWAPITLKHVLEEAQGNDKSDRKPWWYNPGSLEPWPIIVKECLEGLEYLHTEGNGRIRIKHKDLKPENILLHEVQDVNGPLDRAGAKFRIRPIIADFGLSKPFVSDGGTDNLGTYAFKSPQQRNNTKDSLLESDIWSLGCCFAFILVALHSGQQGLKKLWKAVANTDKHGPFDEAQELLRKIFQETRSHSDRADMIVFLEDFRRLVFHMLQFEPSNRPKATDALAQVKEIEAHLLVVEVESKVMTLERIDTK</sequence>
<dbReference type="PANTHER" id="PTHR44167">
    <property type="entry name" value="OVARIAN-SPECIFIC SERINE/THREONINE-PROTEIN KINASE LOK-RELATED"/>
    <property type="match status" value="1"/>
</dbReference>
<dbReference type="Proteomes" id="UP001140560">
    <property type="component" value="Unassembled WGS sequence"/>
</dbReference>
<dbReference type="InterPro" id="IPR027796">
    <property type="entry name" value="OTT_1508_deam-like"/>
</dbReference>
<dbReference type="GO" id="GO:0005524">
    <property type="term" value="F:ATP binding"/>
    <property type="evidence" value="ECO:0007669"/>
    <property type="project" value="InterPro"/>
</dbReference>
<dbReference type="InterPro" id="IPR008271">
    <property type="entry name" value="Ser/Thr_kinase_AS"/>
</dbReference>
<dbReference type="PROSITE" id="PS00108">
    <property type="entry name" value="PROTEIN_KINASE_ST"/>
    <property type="match status" value="1"/>
</dbReference>
<comment type="caution">
    <text evidence="2">The sequence shown here is derived from an EMBL/GenBank/DDBJ whole genome shotgun (WGS) entry which is preliminary data.</text>
</comment>
<dbReference type="GO" id="GO:0005737">
    <property type="term" value="C:cytoplasm"/>
    <property type="evidence" value="ECO:0007669"/>
    <property type="project" value="TreeGrafter"/>
</dbReference>
<name>A0A9W9CIU3_9PLEO</name>
<evidence type="ECO:0000259" key="1">
    <source>
        <dbReference type="PROSITE" id="PS50011"/>
    </source>
</evidence>
<dbReference type="PANTHER" id="PTHR44167:SF24">
    <property type="entry name" value="SERINE_THREONINE-PROTEIN KINASE CHK2"/>
    <property type="match status" value="1"/>
</dbReference>
<organism evidence="2 3">
    <name type="scientific">Neocucurbitaria cava</name>
    <dbReference type="NCBI Taxonomy" id="798079"/>
    <lineage>
        <taxon>Eukaryota</taxon>
        <taxon>Fungi</taxon>
        <taxon>Dikarya</taxon>
        <taxon>Ascomycota</taxon>
        <taxon>Pezizomycotina</taxon>
        <taxon>Dothideomycetes</taxon>
        <taxon>Pleosporomycetidae</taxon>
        <taxon>Pleosporales</taxon>
        <taxon>Pleosporineae</taxon>
        <taxon>Cucurbitariaceae</taxon>
        <taxon>Neocucurbitaria</taxon>
    </lineage>
</organism>